<dbReference type="GO" id="GO:0006796">
    <property type="term" value="P:phosphate-containing compound metabolic process"/>
    <property type="evidence" value="ECO:0007669"/>
    <property type="project" value="UniProtKB-ARBA"/>
</dbReference>
<keyword evidence="3" id="KW-1185">Reference proteome</keyword>
<sequence length="68" mass="7648">MPDVKVVDSTGVEDSFCGVLVYFLVKKAELPLVEKVRQSIETASFSVQYKGAQPPYPWAKSLRPELFQ</sequence>
<evidence type="ECO:0000313" key="3">
    <source>
        <dbReference type="Proteomes" id="UP001608902"/>
    </source>
</evidence>
<dbReference type="AlphaFoldDB" id="A0ABD6E8T3"/>
<reference evidence="2 3" key="1">
    <citation type="submission" date="2024-08" db="EMBL/GenBank/DDBJ databases">
        <title>Gnathostoma spinigerum genome.</title>
        <authorList>
            <person name="Gonzalez-Bertolin B."/>
            <person name="Monzon S."/>
            <person name="Zaballos A."/>
            <person name="Jimenez P."/>
            <person name="Dekumyoy P."/>
            <person name="Varona S."/>
            <person name="Cuesta I."/>
            <person name="Sumanam S."/>
            <person name="Adisakwattana P."/>
            <person name="Gasser R.B."/>
            <person name="Hernandez-Gonzalez A."/>
            <person name="Young N.D."/>
            <person name="Perteguer M.J."/>
        </authorList>
    </citation>
    <scope>NUCLEOTIDE SEQUENCE [LARGE SCALE GENOMIC DNA]</scope>
    <source>
        <strain evidence="2">AL3</strain>
        <tissue evidence="2">Liver</tissue>
    </source>
</reference>
<accession>A0ABD6E8T3</accession>
<dbReference type="InterPro" id="IPR011611">
    <property type="entry name" value="PfkB_dom"/>
</dbReference>
<dbReference type="Proteomes" id="UP001608902">
    <property type="component" value="Unassembled WGS sequence"/>
</dbReference>
<dbReference type="InterPro" id="IPR029056">
    <property type="entry name" value="Ribokinase-like"/>
</dbReference>
<organism evidence="2 3">
    <name type="scientific">Gnathostoma spinigerum</name>
    <dbReference type="NCBI Taxonomy" id="75299"/>
    <lineage>
        <taxon>Eukaryota</taxon>
        <taxon>Metazoa</taxon>
        <taxon>Ecdysozoa</taxon>
        <taxon>Nematoda</taxon>
        <taxon>Chromadorea</taxon>
        <taxon>Rhabditida</taxon>
        <taxon>Spirurina</taxon>
        <taxon>Gnathostomatomorpha</taxon>
        <taxon>Gnathostomatoidea</taxon>
        <taxon>Gnathostomatidae</taxon>
        <taxon>Gnathostoma</taxon>
    </lineage>
</organism>
<feature type="domain" description="Carbohydrate kinase PfkB" evidence="1">
    <location>
        <begin position="2"/>
        <end position="58"/>
    </location>
</feature>
<proteinExistence type="predicted"/>
<dbReference type="Pfam" id="PF00294">
    <property type="entry name" value="PfkB"/>
    <property type="match status" value="1"/>
</dbReference>
<dbReference type="Gene3D" id="3.40.1190.20">
    <property type="match status" value="1"/>
</dbReference>
<evidence type="ECO:0000259" key="1">
    <source>
        <dbReference type="Pfam" id="PF00294"/>
    </source>
</evidence>
<evidence type="ECO:0000313" key="2">
    <source>
        <dbReference type="EMBL" id="MFH4976026.1"/>
    </source>
</evidence>
<protein>
    <recommendedName>
        <fullName evidence="1">Carbohydrate kinase PfkB domain-containing protein</fullName>
    </recommendedName>
</protein>
<name>A0ABD6E8T3_9BILA</name>
<gene>
    <name evidence="2" type="ORF">AB6A40_002735</name>
</gene>
<dbReference type="EMBL" id="JBGFUD010001263">
    <property type="protein sequence ID" value="MFH4976026.1"/>
    <property type="molecule type" value="Genomic_DNA"/>
</dbReference>
<dbReference type="SUPFAM" id="SSF53613">
    <property type="entry name" value="Ribokinase-like"/>
    <property type="match status" value="1"/>
</dbReference>
<comment type="caution">
    <text evidence="2">The sequence shown here is derived from an EMBL/GenBank/DDBJ whole genome shotgun (WGS) entry which is preliminary data.</text>
</comment>